<protein>
    <submittedName>
        <fullName evidence="2">Uncharacterized protein</fullName>
    </submittedName>
</protein>
<reference evidence="2 3" key="1">
    <citation type="journal article" date="2015" name="Genome Announc.">
        <title>Expanding the biotechnology potential of lactobacilli through comparative genomics of 213 strains and associated genera.</title>
        <authorList>
            <person name="Sun Z."/>
            <person name="Harris H.M."/>
            <person name="McCann A."/>
            <person name="Guo C."/>
            <person name="Argimon S."/>
            <person name="Zhang W."/>
            <person name="Yang X."/>
            <person name="Jeffery I.B."/>
            <person name="Cooney J.C."/>
            <person name="Kagawa T.F."/>
            <person name="Liu W."/>
            <person name="Song Y."/>
            <person name="Salvetti E."/>
            <person name="Wrobel A."/>
            <person name="Rasinkangas P."/>
            <person name="Parkhill J."/>
            <person name="Rea M.C."/>
            <person name="O'Sullivan O."/>
            <person name="Ritari J."/>
            <person name="Douillard F.P."/>
            <person name="Paul Ross R."/>
            <person name="Yang R."/>
            <person name="Briner A.E."/>
            <person name="Felis G.E."/>
            <person name="de Vos W.M."/>
            <person name="Barrangou R."/>
            <person name="Klaenhammer T.R."/>
            <person name="Caufield P.W."/>
            <person name="Cui Y."/>
            <person name="Zhang H."/>
            <person name="O'Toole P.W."/>
        </authorList>
    </citation>
    <scope>NUCLEOTIDE SEQUENCE [LARGE SCALE GENOMIC DNA]</scope>
    <source>
        <strain evidence="2 3">DSM 21116</strain>
    </source>
</reference>
<keyword evidence="3" id="KW-1185">Reference proteome</keyword>
<keyword evidence="1" id="KW-1133">Transmembrane helix</keyword>
<keyword evidence="1" id="KW-0812">Transmembrane</keyword>
<dbReference type="Proteomes" id="UP000051131">
    <property type="component" value="Unassembled WGS sequence"/>
</dbReference>
<evidence type="ECO:0000313" key="2">
    <source>
        <dbReference type="EMBL" id="KRM90168.1"/>
    </source>
</evidence>
<gene>
    <name evidence="2" type="ORF">FC80_GL001505</name>
</gene>
<comment type="caution">
    <text evidence="2">The sequence shown here is derived from an EMBL/GenBank/DDBJ whole genome shotgun (WGS) entry which is preliminary data.</text>
</comment>
<dbReference type="AlphaFoldDB" id="A0A0R2CES8"/>
<organism evidence="2 3">
    <name type="scientific">Liquorilactobacillus cacaonum DSM 21116</name>
    <dbReference type="NCBI Taxonomy" id="1423729"/>
    <lineage>
        <taxon>Bacteria</taxon>
        <taxon>Bacillati</taxon>
        <taxon>Bacillota</taxon>
        <taxon>Bacilli</taxon>
        <taxon>Lactobacillales</taxon>
        <taxon>Lactobacillaceae</taxon>
        <taxon>Liquorilactobacillus</taxon>
    </lineage>
</organism>
<feature type="transmembrane region" description="Helical" evidence="1">
    <location>
        <begin position="33"/>
        <end position="54"/>
    </location>
</feature>
<dbReference type="EMBL" id="AYZE01000016">
    <property type="protein sequence ID" value="KRM90168.1"/>
    <property type="molecule type" value="Genomic_DNA"/>
</dbReference>
<dbReference type="STRING" id="1423729.FC80_GL001505"/>
<evidence type="ECO:0000313" key="3">
    <source>
        <dbReference type="Proteomes" id="UP000051131"/>
    </source>
</evidence>
<feature type="transmembrane region" description="Helical" evidence="1">
    <location>
        <begin position="85"/>
        <end position="106"/>
    </location>
</feature>
<dbReference type="OrthoDB" id="4427456at2"/>
<sequence>MNNKKLKLLDIGMLLLTIVILIGALFSNPDNKWMMSLIFISVLILLGIGTYRYWITFPEYKGRNSPIFLPKIYGLGWAINPRNPFGMVVVGILFVVIITAFVSALIR</sequence>
<proteinExistence type="predicted"/>
<feature type="transmembrane region" description="Helical" evidence="1">
    <location>
        <begin position="6"/>
        <end position="26"/>
    </location>
</feature>
<evidence type="ECO:0000256" key="1">
    <source>
        <dbReference type="SAM" id="Phobius"/>
    </source>
</evidence>
<keyword evidence="1" id="KW-0472">Membrane</keyword>
<accession>A0A0R2CES8</accession>
<dbReference type="PATRIC" id="fig|1423729.3.peg.1527"/>
<dbReference type="RefSeq" id="WP_057829718.1">
    <property type="nucleotide sequence ID" value="NZ_AYZE01000016.1"/>
</dbReference>
<name>A0A0R2CES8_9LACO</name>